<protein>
    <submittedName>
        <fullName evidence="3">LTA synthase family protein</fullName>
    </submittedName>
</protein>
<dbReference type="AlphaFoldDB" id="A0A9X1X233"/>
<keyword evidence="1" id="KW-0732">Signal</keyword>
<feature type="chain" id="PRO_5040995586" evidence="1">
    <location>
        <begin position="22"/>
        <end position="366"/>
    </location>
</feature>
<evidence type="ECO:0000259" key="2">
    <source>
        <dbReference type="Pfam" id="PF00884"/>
    </source>
</evidence>
<keyword evidence="4" id="KW-1185">Reference proteome</keyword>
<dbReference type="InterPro" id="IPR000917">
    <property type="entry name" value="Sulfatase_N"/>
</dbReference>
<dbReference type="RefSeq" id="WP_245129424.1">
    <property type="nucleotide sequence ID" value="NZ_JALJEJ010000003.1"/>
</dbReference>
<name>A0A9X1X233_9SPHI</name>
<dbReference type="Proteomes" id="UP001139450">
    <property type="component" value="Unassembled WGS sequence"/>
</dbReference>
<organism evidence="3 4">
    <name type="scientific">Mucilaginibacter straminoryzae</name>
    <dbReference type="NCBI Taxonomy" id="2932774"/>
    <lineage>
        <taxon>Bacteria</taxon>
        <taxon>Pseudomonadati</taxon>
        <taxon>Bacteroidota</taxon>
        <taxon>Sphingobacteriia</taxon>
        <taxon>Sphingobacteriales</taxon>
        <taxon>Sphingobacteriaceae</taxon>
        <taxon>Mucilaginibacter</taxon>
    </lineage>
</organism>
<reference evidence="3" key="1">
    <citation type="submission" date="2022-04" db="EMBL/GenBank/DDBJ databases">
        <title>Mucilaginibacter sp. RS28 isolated from freshwater.</title>
        <authorList>
            <person name="Ko S.-R."/>
        </authorList>
    </citation>
    <scope>NUCLEOTIDE SEQUENCE</scope>
    <source>
        <strain evidence="3">RS28</strain>
    </source>
</reference>
<dbReference type="SUPFAM" id="SSF53649">
    <property type="entry name" value="Alkaline phosphatase-like"/>
    <property type="match status" value="1"/>
</dbReference>
<accession>A0A9X1X233</accession>
<dbReference type="InterPro" id="IPR017850">
    <property type="entry name" value="Alkaline_phosphatase_core_sf"/>
</dbReference>
<dbReference type="Pfam" id="PF00884">
    <property type="entry name" value="Sulfatase"/>
    <property type="match status" value="1"/>
</dbReference>
<evidence type="ECO:0000313" key="4">
    <source>
        <dbReference type="Proteomes" id="UP001139450"/>
    </source>
</evidence>
<evidence type="ECO:0000256" key="1">
    <source>
        <dbReference type="SAM" id="SignalP"/>
    </source>
</evidence>
<gene>
    <name evidence="3" type="ORF">MUY27_07695</name>
</gene>
<dbReference type="EMBL" id="JALJEJ010000003">
    <property type="protein sequence ID" value="MCJ8209588.1"/>
    <property type="molecule type" value="Genomic_DNA"/>
</dbReference>
<feature type="signal peptide" evidence="1">
    <location>
        <begin position="1"/>
        <end position="21"/>
    </location>
</feature>
<dbReference type="Gene3D" id="3.40.720.10">
    <property type="entry name" value="Alkaline Phosphatase, subunit A"/>
    <property type="match status" value="1"/>
</dbReference>
<proteinExistence type="predicted"/>
<feature type="domain" description="Sulfatase N-terminal" evidence="2">
    <location>
        <begin position="113"/>
        <end position="343"/>
    </location>
</feature>
<comment type="caution">
    <text evidence="3">The sequence shown here is derived from an EMBL/GenBank/DDBJ whole genome shotgun (WGS) entry which is preliminary data.</text>
</comment>
<sequence length="366" mass="41898">MEIKKMLFAALAMMGSVAASAQHIKSPKVVLVTMDGFRWQEVFRGADSALINSKYTDDKEEIKQLFWAPTAAQRRSKLLPFFWNTLEKKGQLYGDRDEDGKDQVLNPYNFSYPGYNEILTGFPDVRMNTNDPIPNPNMNVLEFVNKQKGFENKVAAFSSWEVFPAILNAKRSKLLVNSGFMDFTKSDAGDRLKYISKVQHEATKILGEKTRLDFATYEMGFEYMKQYKPRFLYLAFDETDDLAHEGLYKLYLKQAHLEDKYLSDLWNYIQHDPYYKDQTTLIITCDHGRGEKDPNTWTGHGQDIKESNQTWFAVIGPETSAKGIMKGQTYHNQLAQTIANLLGLDFKKAADHEVGAAIKTVSDQIK</sequence>
<evidence type="ECO:0000313" key="3">
    <source>
        <dbReference type="EMBL" id="MCJ8209588.1"/>
    </source>
</evidence>